<name>X0V4S8_9ZZZZ</name>
<organism evidence="1">
    <name type="scientific">marine sediment metagenome</name>
    <dbReference type="NCBI Taxonomy" id="412755"/>
    <lineage>
        <taxon>unclassified sequences</taxon>
        <taxon>metagenomes</taxon>
        <taxon>ecological metagenomes</taxon>
    </lineage>
</organism>
<gene>
    <name evidence="1" type="ORF">S01H1_21543</name>
</gene>
<dbReference type="EMBL" id="BARS01011963">
    <property type="protein sequence ID" value="GAF95655.1"/>
    <property type="molecule type" value="Genomic_DNA"/>
</dbReference>
<comment type="caution">
    <text evidence="1">The sequence shown here is derived from an EMBL/GenBank/DDBJ whole genome shotgun (WGS) entry which is preliminary data.</text>
</comment>
<accession>X0V4S8</accession>
<evidence type="ECO:0000313" key="1">
    <source>
        <dbReference type="EMBL" id="GAF95655.1"/>
    </source>
</evidence>
<reference evidence="1" key="1">
    <citation type="journal article" date="2014" name="Front. Microbiol.">
        <title>High frequency of phylogenetically diverse reductive dehalogenase-homologous genes in deep subseafloor sedimentary metagenomes.</title>
        <authorList>
            <person name="Kawai M."/>
            <person name="Futagami T."/>
            <person name="Toyoda A."/>
            <person name="Takaki Y."/>
            <person name="Nishi S."/>
            <person name="Hori S."/>
            <person name="Arai W."/>
            <person name="Tsubouchi T."/>
            <person name="Morono Y."/>
            <person name="Uchiyama I."/>
            <person name="Ito T."/>
            <person name="Fujiyama A."/>
            <person name="Inagaki F."/>
            <person name="Takami H."/>
        </authorList>
    </citation>
    <scope>NUCLEOTIDE SEQUENCE</scope>
    <source>
        <strain evidence="1">Expedition CK06-06</strain>
    </source>
</reference>
<sequence>MLTELEQLLNWPIEVPLMPISELFGYDLTPLPGWVAVTDHLVAESAVIH</sequence>
<protein>
    <submittedName>
        <fullName evidence="1">Uncharacterized protein</fullName>
    </submittedName>
</protein>
<proteinExistence type="predicted"/>
<dbReference type="AlphaFoldDB" id="X0V4S8"/>